<dbReference type="Gene3D" id="1.10.287.950">
    <property type="entry name" value="Methyl-accepting chemotaxis protein"/>
    <property type="match status" value="1"/>
</dbReference>
<evidence type="ECO:0000256" key="3">
    <source>
        <dbReference type="SAM" id="MobiDB-lite"/>
    </source>
</evidence>
<keyword evidence="6" id="KW-1185">Reference proteome</keyword>
<dbReference type="Pfam" id="PF00015">
    <property type="entry name" value="MCPsignal"/>
    <property type="match status" value="1"/>
</dbReference>
<dbReference type="PANTHER" id="PTHR32089">
    <property type="entry name" value="METHYL-ACCEPTING CHEMOTAXIS PROTEIN MCPB"/>
    <property type="match status" value="1"/>
</dbReference>
<dbReference type="InterPro" id="IPR004089">
    <property type="entry name" value="MCPsignal_dom"/>
</dbReference>
<dbReference type="KEGG" id="bcj:BCAM2374"/>
<sequence length="548" mass="59121">MDGRPPRAARPSSRRRAAATANVAQTWCKRAPPGAGPAVGDADLDVYPTSSPRPCSRQVRNARPPSAGNPVRMSSRRPTNVNFFGIGRGRRSSRALVGDIAEQAGRLGIEICDVSGHVEEVAARVARQAEVCHTLRESAALTLRGNHRIAEAAQQVRDVSANASNAVRQSQQTIEASLADIHGLVEGVTTISDQMGALRDALDHVRAVSEEISVIARQTHLLALNAAIEAARAGESGRSFAVVAAEVKNLSAKTGQATAQIETTLARLAEQTEHLLAEGTDNAARAHRVREGTRTIGEVVHATGHAITELAGEAEQIASLTDEIETQCHRLDEQVGEMASGVENSAENFSQAKDRLGNLLSVSETLIELTAATGIESPDTRLIDAARSTAAAIGKLFEEAVGRGDIALDALFDAHYEPIPGTDPQQFMTRFTAFTDRVLPAVQEPVLDLDERIVYCASFDRQCYLPTHNRKFSLPQRSDAAWNAANCRNRRIYTDRTARMSVAHDKPFLLQTYRRDMGNGQFALMKDVSAPIVVGGRPWGVLRIGYSV</sequence>
<dbReference type="GO" id="GO:0007165">
    <property type="term" value="P:signal transduction"/>
    <property type="evidence" value="ECO:0007669"/>
    <property type="project" value="UniProtKB-KW"/>
</dbReference>
<evidence type="ECO:0000313" key="6">
    <source>
        <dbReference type="Proteomes" id="UP000001035"/>
    </source>
</evidence>
<dbReference type="AlphaFoldDB" id="B4EHZ2"/>
<dbReference type="PANTHER" id="PTHR32089:SF112">
    <property type="entry name" value="LYSOZYME-LIKE PROTEIN-RELATED"/>
    <property type="match status" value="1"/>
</dbReference>
<feature type="compositionally biased region" description="Low complexity" evidence="3">
    <location>
        <begin position="31"/>
        <end position="41"/>
    </location>
</feature>
<dbReference type="SUPFAM" id="SSF58104">
    <property type="entry name" value="Methyl-accepting chemotaxis protein (MCP) signaling domain"/>
    <property type="match status" value="1"/>
</dbReference>
<accession>B4EHZ2</accession>
<dbReference type="eggNOG" id="COG0840">
    <property type="taxonomic scope" value="Bacteria"/>
</dbReference>
<protein>
    <submittedName>
        <fullName evidence="5">Methyl-accepting chemotaxis protein</fullName>
    </submittedName>
</protein>
<evidence type="ECO:0000313" key="5">
    <source>
        <dbReference type="EMBL" id="CAR56235.1"/>
    </source>
</evidence>
<dbReference type="GO" id="GO:0016020">
    <property type="term" value="C:membrane"/>
    <property type="evidence" value="ECO:0007669"/>
    <property type="project" value="InterPro"/>
</dbReference>
<evidence type="ECO:0000259" key="4">
    <source>
        <dbReference type="PROSITE" id="PS50111"/>
    </source>
</evidence>
<evidence type="ECO:0000256" key="2">
    <source>
        <dbReference type="PROSITE-ProRule" id="PRU00284"/>
    </source>
</evidence>
<dbReference type="PROSITE" id="PS50111">
    <property type="entry name" value="CHEMOTAXIS_TRANSDUC_2"/>
    <property type="match status" value="1"/>
</dbReference>
<feature type="domain" description="Methyl-accepting transducer" evidence="4">
    <location>
        <begin position="103"/>
        <end position="339"/>
    </location>
</feature>
<feature type="region of interest" description="Disordered" evidence="3">
    <location>
        <begin position="1"/>
        <end position="79"/>
    </location>
</feature>
<organism evidence="5 6">
    <name type="scientific">Burkholderia cenocepacia (strain ATCC BAA-245 / DSM 16553 / LMG 16656 / NCTC 13227 / J2315 / CF5610)</name>
    <name type="common">Burkholderia cepacia (strain J2315)</name>
    <dbReference type="NCBI Taxonomy" id="216591"/>
    <lineage>
        <taxon>Bacteria</taxon>
        <taxon>Pseudomonadati</taxon>
        <taxon>Pseudomonadota</taxon>
        <taxon>Betaproteobacteria</taxon>
        <taxon>Burkholderiales</taxon>
        <taxon>Burkholderiaceae</taxon>
        <taxon>Burkholderia</taxon>
        <taxon>Burkholderia cepacia complex</taxon>
    </lineage>
</organism>
<keyword evidence="1 2" id="KW-0807">Transducer</keyword>
<reference evidence="5 6" key="1">
    <citation type="journal article" date="2009" name="J. Bacteriol.">
        <title>The genome of Burkholderia cenocepacia J2315, an epidemic pathogen of cystic fibrosis patients.</title>
        <authorList>
            <person name="Holden M.T."/>
            <person name="Seth-Smith H.M."/>
            <person name="Crossman L.C."/>
            <person name="Sebaihia M."/>
            <person name="Bentley S.D."/>
            <person name="Cerdeno-Tarraga A.M."/>
            <person name="Thomson N.R."/>
            <person name="Bason N."/>
            <person name="Quail M.A."/>
            <person name="Sharp S."/>
            <person name="Cherevach I."/>
            <person name="Churcher C."/>
            <person name="Goodhead I."/>
            <person name="Hauser H."/>
            <person name="Holroyd N."/>
            <person name="Mungall K."/>
            <person name="Scott P."/>
            <person name="Walker D."/>
            <person name="White B."/>
            <person name="Rose H."/>
            <person name="Iversen P."/>
            <person name="Mil-Homens D."/>
            <person name="Rocha E.P."/>
            <person name="Fialho A.M."/>
            <person name="Baldwin A."/>
            <person name="Dowson C."/>
            <person name="Barrell B.G."/>
            <person name="Govan J.R."/>
            <person name="Vandamme P."/>
            <person name="Hart C.A."/>
            <person name="Mahenthiralingam E."/>
            <person name="Parkhill J."/>
        </authorList>
    </citation>
    <scope>NUCLEOTIDE SEQUENCE [LARGE SCALE GENOMIC DNA]</scope>
    <source>
        <strain evidence="6">ATCC BAA-245 / DSM 16553 / LMG 16656 / NCTC 13227 / J2315 / CF5610</strain>
    </source>
</reference>
<gene>
    <name evidence="5" type="ORF">BCAM2374</name>
</gene>
<proteinExistence type="predicted"/>
<dbReference type="EMBL" id="AM747721">
    <property type="protein sequence ID" value="CAR56235.1"/>
    <property type="molecule type" value="Genomic_DNA"/>
</dbReference>
<dbReference type="HOGENOM" id="CLU_000445_107_32_4"/>
<evidence type="ECO:0000256" key="1">
    <source>
        <dbReference type="ARBA" id="ARBA00023224"/>
    </source>
</evidence>
<dbReference type="Proteomes" id="UP000001035">
    <property type="component" value="Chromosome 2"/>
</dbReference>
<dbReference type="SMART" id="SM00283">
    <property type="entry name" value="MA"/>
    <property type="match status" value="1"/>
</dbReference>
<name>B4EHZ2_BURCJ</name>